<dbReference type="InterPro" id="IPR058922">
    <property type="entry name" value="WHD_DRP"/>
</dbReference>
<dbReference type="SUPFAM" id="SSF52058">
    <property type="entry name" value="L domain-like"/>
    <property type="match status" value="1"/>
</dbReference>
<dbReference type="Pfam" id="PF00931">
    <property type="entry name" value="NB-ARC"/>
    <property type="match status" value="1"/>
</dbReference>
<evidence type="ECO:0000259" key="4">
    <source>
        <dbReference type="Pfam" id="PF23559"/>
    </source>
</evidence>
<evidence type="ECO:0008006" key="8">
    <source>
        <dbReference type="Google" id="ProtNLM"/>
    </source>
</evidence>
<dbReference type="InterPro" id="IPR027417">
    <property type="entry name" value="P-loop_NTPase"/>
</dbReference>
<evidence type="ECO:0000313" key="6">
    <source>
        <dbReference type="EMBL" id="KDO36376.1"/>
    </source>
</evidence>
<dbReference type="SMR" id="A0A067DCL1"/>
<dbReference type="InterPro" id="IPR032675">
    <property type="entry name" value="LRR_dom_sf"/>
</dbReference>
<dbReference type="SUPFAM" id="SSF52540">
    <property type="entry name" value="P-loop containing nucleoside triphosphate hydrolases"/>
    <property type="match status" value="1"/>
</dbReference>
<gene>
    <name evidence="6" type="ORF">CISIN_1g043181mg</name>
</gene>
<feature type="domain" description="Disease resistance protein winged helix" evidence="4">
    <location>
        <begin position="152"/>
        <end position="220"/>
    </location>
</feature>
<dbReference type="Gene3D" id="3.80.10.10">
    <property type="entry name" value="Ribonuclease Inhibitor"/>
    <property type="match status" value="1"/>
</dbReference>
<dbReference type="GO" id="GO:0006952">
    <property type="term" value="P:defense response"/>
    <property type="evidence" value="ECO:0007669"/>
    <property type="project" value="UniProtKB-KW"/>
</dbReference>
<dbReference type="InterPro" id="IPR002182">
    <property type="entry name" value="NB-ARC"/>
</dbReference>
<dbReference type="EMBL" id="KK794709">
    <property type="protein sequence ID" value="KDO36376.1"/>
    <property type="molecule type" value="Genomic_DNA"/>
</dbReference>
<dbReference type="Pfam" id="PF23598">
    <property type="entry name" value="LRR_14"/>
    <property type="match status" value="1"/>
</dbReference>
<dbReference type="PRINTS" id="PR00364">
    <property type="entry name" value="DISEASERSIST"/>
</dbReference>
<feature type="domain" description="NB-ARC" evidence="3">
    <location>
        <begin position="1"/>
        <end position="57"/>
    </location>
</feature>
<dbReference type="InterPro" id="IPR036388">
    <property type="entry name" value="WH-like_DNA-bd_sf"/>
</dbReference>
<evidence type="ECO:0000256" key="2">
    <source>
        <dbReference type="ARBA" id="ARBA00022821"/>
    </source>
</evidence>
<reference evidence="6 7" key="1">
    <citation type="submission" date="2014-04" db="EMBL/GenBank/DDBJ databases">
        <authorList>
            <consortium name="International Citrus Genome Consortium"/>
            <person name="Gmitter F."/>
            <person name="Chen C."/>
            <person name="Farmerie W."/>
            <person name="Harkins T."/>
            <person name="Desany B."/>
            <person name="Mohiuddin M."/>
            <person name="Kodira C."/>
            <person name="Borodovsky M."/>
            <person name="Lomsadze A."/>
            <person name="Burns P."/>
            <person name="Jenkins J."/>
            <person name="Prochnik S."/>
            <person name="Shu S."/>
            <person name="Chapman J."/>
            <person name="Pitluck S."/>
            <person name="Schmutz J."/>
            <person name="Rokhsar D."/>
        </authorList>
    </citation>
    <scope>NUCLEOTIDE SEQUENCE</scope>
</reference>
<evidence type="ECO:0000313" key="7">
    <source>
        <dbReference type="Proteomes" id="UP000027120"/>
    </source>
</evidence>
<dbReference type="Proteomes" id="UP000027120">
    <property type="component" value="Unassembled WGS sequence"/>
</dbReference>
<organism evidence="6 7">
    <name type="scientific">Citrus sinensis</name>
    <name type="common">Sweet orange</name>
    <name type="synonym">Citrus aurantium var. sinensis</name>
    <dbReference type="NCBI Taxonomy" id="2711"/>
    <lineage>
        <taxon>Eukaryota</taxon>
        <taxon>Viridiplantae</taxon>
        <taxon>Streptophyta</taxon>
        <taxon>Embryophyta</taxon>
        <taxon>Tracheophyta</taxon>
        <taxon>Spermatophyta</taxon>
        <taxon>Magnoliopsida</taxon>
        <taxon>eudicotyledons</taxon>
        <taxon>Gunneridae</taxon>
        <taxon>Pentapetalae</taxon>
        <taxon>rosids</taxon>
        <taxon>malvids</taxon>
        <taxon>Sapindales</taxon>
        <taxon>Rutaceae</taxon>
        <taxon>Aurantioideae</taxon>
        <taxon>Citrus</taxon>
    </lineage>
</organism>
<feature type="domain" description="Disease resistance R13L4/SHOC-2-like LRR" evidence="5">
    <location>
        <begin position="265"/>
        <end position="339"/>
    </location>
</feature>
<dbReference type="PANTHER" id="PTHR36766">
    <property type="entry name" value="PLANT BROAD-SPECTRUM MILDEW RESISTANCE PROTEIN RPW8"/>
    <property type="match status" value="1"/>
</dbReference>
<dbReference type="AlphaFoldDB" id="A0A067DCL1"/>
<sequence>MGGVGKTTLAQLLCNNVKVKNRFHLETWVYLFEDFDVFRITKTMLQSISTEAVRDNDLNLLQLKKWSDDDCLCVFTQRSSRRTDFNMHMHLKEIGEKIVKKCNGLPLASEILGGLLHGKVDCIDWEDVLNSKAISCHYLLPHLKRCFSYCSIFPEDCKFEEEELILLRMAQGFLRHENSEKPVEQLGHQYSGELQSRSHFRQSSSNVSRFAMHDFINDLAHKYDGIKRFEAIDGVKHLRTSLPISSRVVWDYSHLNRNVLFDLSLKLQCFRYELPSEIGDLKILRYLNFSDAQVETSPESVCKLHNLETLKLQNCNRLQKLFADIGNLNNLHHLDNFVTFSLESLESL</sequence>
<dbReference type="Pfam" id="PF23559">
    <property type="entry name" value="WHD_DRP"/>
    <property type="match status" value="1"/>
</dbReference>
<accession>A0A067DCL1</accession>
<protein>
    <recommendedName>
        <fullName evidence="8">NB-ARC domain-containing protein</fullName>
    </recommendedName>
</protein>
<keyword evidence="1" id="KW-0677">Repeat</keyword>
<dbReference type="InterPro" id="IPR055414">
    <property type="entry name" value="LRR_R13L4/SHOC2-like"/>
</dbReference>
<dbReference type="Gene3D" id="1.10.10.10">
    <property type="entry name" value="Winged helix-like DNA-binding domain superfamily/Winged helix DNA-binding domain"/>
    <property type="match status" value="1"/>
</dbReference>
<keyword evidence="2" id="KW-0611">Plant defense</keyword>
<dbReference type="PANTHER" id="PTHR36766:SF40">
    <property type="entry name" value="DISEASE RESISTANCE PROTEIN RGA3"/>
    <property type="match status" value="1"/>
</dbReference>
<evidence type="ECO:0000259" key="5">
    <source>
        <dbReference type="Pfam" id="PF23598"/>
    </source>
</evidence>
<feature type="non-terminal residue" evidence="6">
    <location>
        <position position="348"/>
    </location>
</feature>
<dbReference type="Gene3D" id="3.40.50.300">
    <property type="entry name" value="P-loop containing nucleotide triphosphate hydrolases"/>
    <property type="match status" value="1"/>
</dbReference>
<proteinExistence type="predicted"/>
<name>A0A067DCL1_CITSI</name>
<dbReference type="GO" id="GO:0043531">
    <property type="term" value="F:ADP binding"/>
    <property type="evidence" value="ECO:0007669"/>
    <property type="project" value="InterPro"/>
</dbReference>
<evidence type="ECO:0000256" key="1">
    <source>
        <dbReference type="ARBA" id="ARBA00022737"/>
    </source>
</evidence>
<evidence type="ECO:0000259" key="3">
    <source>
        <dbReference type="Pfam" id="PF00931"/>
    </source>
</evidence>
<keyword evidence="7" id="KW-1185">Reference proteome</keyword>